<evidence type="ECO:0000313" key="7">
    <source>
        <dbReference type="EMBL" id="TXC80667.1"/>
    </source>
</evidence>
<evidence type="ECO:0000256" key="1">
    <source>
        <dbReference type="ARBA" id="ARBA00022630"/>
    </source>
</evidence>
<dbReference type="InterPro" id="IPR020020">
    <property type="entry name" value="Luciferase-type_oxidoreductase"/>
</dbReference>
<reference evidence="7" key="2">
    <citation type="submission" date="2019-08" db="EMBL/GenBank/DDBJ databases">
        <authorList>
            <person name="Im W.-T."/>
        </authorList>
    </citation>
    <scope>NUCLEOTIDE SEQUENCE</scope>
    <source>
        <strain evidence="7">NF 2-5-3</strain>
    </source>
</reference>
<gene>
    <name evidence="7" type="ORF">FRZ40_41185</name>
    <name evidence="6" type="ORF">V4C56_31035</name>
</gene>
<dbReference type="Proteomes" id="UP001481677">
    <property type="component" value="Unassembled WGS sequence"/>
</dbReference>
<dbReference type="InterPro" id="IPR011251">
    <property type="entry name" value="Luciferase-like_dom"/>
</dbReference>
<organism evidence="7 8">
    <name type="scientific">Paraburkholderia azotifigens</name>
    <dbReference type="NCBI Taxonomy" id="2057004"/>
    <lineage>
        <taxon>Bacteria</taxon>
        <taxon>Pseudomonadati</taxon>
        <taxon>Pseudomonadota</taxon>
        <taxon>Betaproteobacteria</taxon>
        <taxon>Burkholderiales</taxon>
        <taxon>Burkholderiaceae</taxon>
        <taxon>Paraburkholderia</taxon>
    </lineage>
</organism>
<evidence type="ECO:0000256" key="2">
    <source>
        <dbReference type="ARBA" id="ARBA00022643"/>
    </source>
</evidence>
<reference evidence="7 8" key="1">
    <citation type="journal article" date="2018" name="Int. J. Syst. Evol. Microbiol.">
        <title>Paraburkholderia azotifigens sp. nov., a nitrogen-fixing bacterium isolated from paddy soil.</title>
        <authorList>
            <person name="Choi G.M."/>
            <person name="Im W.T."/>
        </authorList>
    </citation>
    <scope>NUCLEOTIDE SEQUENCE [LARGE SCALE GENOMIC DNA]</scope>
    <source>
        <strain evidence="7 8">NF 2-5-3</strain>
    </source>
</reference>
<evidence type="ECO:0000313" key="6">
    <source>
        <dbReference type="EMBL" id="MEM5344046.1"/>
    </source>
</evidence>
<sequence length="340" mass="38163">MDMHIPFPEPQVERAPFPLQGHRGYDRVFRRDALTVGLILPLETHAASPHPTMADHLQMAQRAEQAGVAALWARDIPFYDPQYGDSGQIFEPLIYIGHLATATQNITLGTTGIVLPTREPLILAKQINTLDRLTGGRIVIGMSSGDRPSEYPVFGIDFDSRGERFRDAYEVYRSVSEKNFPRFESPRFGHGDGSLTMLPKPLFGRVPTMAVGRSQQTLGWIANNMDGYLGFVPEPARLQSFVDEWKDANRQTKEGESADDDAKPLAFGGFLYLHPRRDYPFRRIGGGFAMGSRALRDFLDQAREQGVSHVALNPRVTPRDYRQILDELHQDVLPYFPPGA</sequence>
<dbReference type="EMBL" id="VOQS01000005">
    <property type="protein sequence ID" value="TXC80667.1"/>
    <property type="molecule type" value="Genomic_DNA"/>
</dbReference>
<evidence type="ECO:0000313" key="9">
    <source>
        <dbReference type="Proteomes" id="UP001481677"/>
    </source>
</evidence>
<evidence type="ECO:0000256" key="3">
    <source>
        <dbReference type="ARBA" id="ARBA00023002"/>
    </source>
</evidence>
<dbReference type="PANTHER" id="PTHR30011">
    <property type="entry name" value="ALKANESULFONATE MONOOXYGENASE-RELATED"/>
    <property type="match status" value="1"/>
</dbReference>
<name>A0A5C6V6G1_9BURK</name>
<keyword evidence="1" id="KW-0285">Flavoprotein</keyword>
<dbReference type="EMBL" id="JAZHGA010000029">
    <property type="protein sequence ID" value="MEM5344046.1"/>
    <property type="molecule type" value="Genomic_DNA"/>
</dbReference>
<keyword evidence="3 7" id="KW-0560">Oxidoreductase</keyword>
<dbReference type="InterPro" id="IPR051260">
    <property type="entry name" value="Diverse_substr_monoxygenases"/>
</dbReference>
<dbReference type="GO" id="GO:0004497">
    <property type="term" value="F:monooxygenase activity"/>
    <property type="evidence" value="ECO:0007669"/>
    <property type="project" value="UniProtKB-KW"/>
</dbReference>
<feature type="domain" description="Luciferase-like" evidence="5">
    <location>
        <begin position="41"/>
        <end position="251"/>
    </location>
</feature>
<dbReference type="PANTHER" id="PTHR30011:SF16">
    <property type="entry name" value="C2H2 FINGER DOMAIN TRANSCRIPTION FACTOR (EUROFUNG)-RELATED"/>
    <property type="match status" value="1"/>
</dbReference>
<dbReference type="InterPro" id="IPR036661">
    <property type="entry name" value="Luciferase-like_sf"/>
</dbReference>
<keyword evidence="9" id="KW-1185">Reference proteome</keyword>
<keyword evidence="4" id="KW-0503">Monooxygenase</keyword>
<evidence type="ECO:0000313" key="8">
    <source>
        <dbReference type="Proteomes" id="UP000321776"/>
    </source>
</evidence>
<comment type="caution">
    <text evidence="7">The sequence shown here is derived from an EMBL/GenBank/DDBJ whole genome shotgun (WGS) entry which is preliminary data.</text>
</comment>
<evidence type="ECO:0000259" key="5">
    <source>
        <dbReference type="Pfam" id="PF00296"/>
    </source>
</evidence>
<evidence type="ECO:0000256" key="4">
    <source>
        <dbReference type="ARBA" id="ARBA00023033"/>
    </source>
</evidence>
<accession>A0A5C6V6G1</accession>
<reference evidence="6 9" key="3">
    <citation type="submission" date="2024-01" db="EMBL/GenBank/DDBJ databases">
        <title>The diversity of rhizobia nodulating Mimosa spp. in eleven states of Brazil covering several biomes is determined by host plant, location, and edaphic factors.</title>
        <authorList>
            <person name="Rouws L."/>
            <person name="Barauna A."/>
            <person name="Beukes C."/>
            <person name="De Faria S.M."/>
            <person name="Gross E."/>
            <person name="Dos Reis Junior F.B."/>
            <person name="Simon M."/>
            <person name="Maluk M."/>
            <person name="Odee D.W."/>
            <person name="Kenicer G."/>
            <person name="Young J.P.W."/>
            <person name="Reis V.M."/>
            <person name="Zilli J."/>
            <person name="James E.K."/>
        </authorList>
    </citation>
    <scope>NUCLEOTIDE SEQUENCE [LARGE SCALE GENOMIC DNA]</scope>
    <source>
        <strain evidence="6 9">JPY530</strain>
    </source>
</reference>
<proteinExistence type="predicted"/>
<keyword evidence="2" id="KW-0288">FMN</keyword>
<dbReference type="Proteomes" id="UP000321776">
    <property type="component" value="Unassembled WGS sequence"/>
</dbReference>
<dbReference type="SUPFAM" id="SSF51679">
    <property type="entry name" value="Bacterial luciferase-like"/>
    <property type="match status" value="1"/>
</dbReference>
<dbReference type="NCBIfam" id="TIGR03571">
    <property type="entry name" value="lucif_BA3436"/>
    <property type="match status" value="1"/>
</dbReference>
<dbReference type="AlphaFoldDB" id="A0A5C6V6G1"/>
<dbReference type="GO" id="GO:0016705">
    <property type="term" value="F:oxidoreductase activity, acting on paired donors, with incorporation or reduction of molecular oxygen"/>
    <property type="evidence" value="ECO:0007669"/>
    <property type="project" value="InterPro"/>
</dbReference>
<dbReference type="EC" id="1.-.-.-" evidence="7"/>
<dbReference type="RefSeq" id="WP_147238121.1">
    <property type="nucleotide sequence ID" value="NZ_JAZHFZ010000031.1"/>
</dbReference>
<dbReference type="Pfam" id="PF00296">
    <property type="entry name" value="Bac_luciferase"/>
    <property type="match status" value="1"/>
</dbReference>
<dbReference type="Gene3D" id="3.20.20.30">
    <property type="entry name" value="Luciferase-like domain"/>
    <property type="match status" value="1"/>
</dbReference>
<protein>
    <submittedName>
        <fullName evidence="7">TIGR03571 family LLM class oxidoreductase</fullName>
        <ecNumber evidence="7">1.-.-.-</ecNumber>
    </submittedName>
</protein>